<organism evidence="2 3">
    <name type="scientific">Mesorhizobium captivum</name>
    <dbReference type="NCBI Taxonomy" id="3072319"/>
    <lineage>
        <taxon>Bacteria</taxon>
        <taxon>Pseudomonadati</taxon>
        <taxon>Pseudomonadota</taxon>
        <taxon>Alphaproteobacteria</taxon>
        <taxon>Hyphomicrobiales</taxon>
        <taxon>Phyllobacteriaceae</taxon>
        <taxon>Mesorhizobium</taxon>
    </lineage>
</organism>
<comment type="caution">
    <text evidence="2">The sequence shown here is derived from an EMBL/GenBank/DDBJ whole genome shotgun (WGS) entry which is preliminary data.</text>
</comment>
<keyword evidence="3" id="KW-1185">Reference proteome</keyword>
<dbReference type="EMBL" id="JAVIJC010000014">
    <property type="protein sequence ID" value="MDX8492894.1"/>
    <property type="molecule type" value="Genomic_DNA"/>
</dbReference>
<dbReference type="Pfam" id="PF01507">
    <property type="entry name" value="PAPS_reduct"/>
    <property type="match status" value="1"/>
</dbReference>
<dbReference type="RefSeq" id="WP_320226876.1">
    <property type="nucleotide sequence ID" value="NZ_JAVIJC010000014.1"/>
</dbReference>
<dbReference type="Gene3D" id="3.40.50.620">
    <property type="entry name" value="HUPs"/>
    <property type="match status" value="1"/>
</dbReference>
<evidence type="ECO:0000313" key="2">
    <source>
        <dbReference type="EMBL" id="MDX8492894.1"/>
    </source>
</evidence>
<dbReference type="InterPro" id="IPR050128">
    <property type="entry name" value="Sulfate_adenylyltrnsfr_sub2"/>
</dbReference>
<dbReference type="InterPro" id="IPR014729">
    <property type="entry name" value="Rossmann-like_a/b/a_fold"/>
</dbReference>
<sequence>MDARITSLIERGALFVVNHSAGKDSQAMTIALRKIIPAAQLLVIHADLGEIEWDGNVDHIRATIGDLPLIVCRNENKTFLDMVEKRRMWPSAGQRQCTSDLKRDPINREIRRYLKANPQFNGLVVNCMGIRAAESAARSKQTPFRVNQGQSIAGREWYDWLPIFDLSTDEVFAQIAAAGQKPHPAYAAGMSRLSCVFCIMASKSDLRTAARLKPALYRRYVETERRIGHTFSMSRQPLEEVTGVYLPNPAQLSLF</sequence>
<dbReference type="PANTHER" id="PTHR43196">
    <property type="entry name" value="SULFATE ADENYLYLTRANSFERASE SUBUNIT 2"/>
    <property type="match status" value="1"/>
</dbReference>
<accession>A0ABU4Z490</accession>
<feature type="domain" description="Phosphoadenosine phosphosulphate reductase" evidence="1">
    <location>
        <begin position="16"/>
        <end position="199"/>
    </location>
</feature>
<proteinExistence type="predicted"/>
<name>A0ABU4Z490_9HYPH</name>
<dbReference type="Proteomes" id="UP001271249">
    <property type="component" value="Unassembled WGS sequence"/>
</dbReference>
<evidence type="ECO:0000313" key="3">
    <source>
        <dbReference type="Proteomes" id="UP001271249"/>
    </source>
</evidence>
<gene>
    <name evidence="2" type="ORF">RFN29_15050</name>
</gene>
<dbReference type="InterPro" id="IPR002500">
    <property type="entry name" value="PAPS_reduct_dom"/>
</dbReference>
<dbReference type="PANTHER" id="PTHR43196:SF2">
    <property type="entry name" value="PHOSPHOADENOSINE PHOSPHOSULFATE REDUCTASE"/>
    <property type="match status" value="1"/>
</dbReference>
<protein>
    <submittedName>
        <fullName evidence="2">Phosphoadenosine phosphosulfate reductase family protein</fullName>
    </submittedName>
</protein>
<reference evidence="2 3" key="1">
    <citation type="submission" date="2023-08" db="EMBL/GenBank/DDBJ databases">
        <title>Implementing the SeqCode for naming new Mesorhizobium species isolated from Vachellia karroo root nodules.</title>
        <authorList>
            <person name="Van Lill M."/>
        </authorList>
    </citation>
    <scope>NUCLEOTIDE SEQUENCE [LARGE SCALE GENOMIC DNA]</scope>
    <source>
        <strain evidence="2 3">VK22B</strain>
    </source>
</reference>
<dbReference type="SUPFAM" id="SSF52402">
    <property type="entry name" value="Adenine nucleotide alpha hydrolases-like"/>
    <property type="match status" value="1"/>
</dbReference>
<evidence type="ECO:0000259" key="1">
    <source>
        <dbReference type="Pfam" id="PF01507"/>
    </source>
</evidence>